<evidence type="ECO:0000313" key="1">
    <source>
        <dbReference type="Ensembl" id="ENSSLDP00000008628.1"/>
    </source>
</evidence>
<dbReference type="AlphaFoldDB" id="A0A3B4X7M8"/>
<sequence length="47" mass="5538">MRFAPILVIAIWRPISCLRFLWWCGFLPPVSRRLCCESREMPMAGRA</sequence>
<dbReference type="Proteomes" id="UP000261360">
    <property type="component" value="Unplaced"/>
</dbReference>
<organism evidence="1 2">
    <name type="scientific">Seriola lalandi dorsalis</name>
    <dbReference type="NCBI Taxonomy" id="1841481"/>
    <lineage>
        <taxon>Eukaryota</taxon>
        <taxon>Metazoa</taxon>
        <taxon>Chordata</taxon>
        <taxon>Craniata</taxon>
        <taxon>Vertebrata</taxon>
        <taxon>Euteleostomi</taxon>
        <taxon>Actinopterygii</taxon>
        <taxon>Neopterygii</taxon>
        <taxon>Teleostei</taxon>
        <taxon>Neoteleostei</taxon>
        <taxon>Acanthomorphata</taxon>
        <taxon>Carangaria</taxon>
        <taxon>Carangiformes</taxon>
        <taxon>Carangidae</taxon>
        <taxon>Seriola</taxon>
    </lineage>
</organism>
<reference evidence="1" key="1">
    <citation type="submission" date="2025-08" db="UniProtKB">
        <authorList>
            <consortium name="Ensembl"/>
        </authorList>
    </citation>
    <scope>IDENTIFICATION</scope>
</reference>
<reference evidence="1" key="2">
    <citation type="submission" date="2025-09" db="UniProtKB">
        <authorList>
            <consortium name="Ensembl"/>
        </authorList>
    </citation>
    <scope>IDENTIFICATION</scope>
</reference>
<keyword evidence="2" id="KW-1185">Reference proteome</keyword>
<name>A0A3B4X7M8_SERLL</name>
<proteinExistence type="predicted"/>
<evidence type="ECO:0000313" key="2">
    <source>
        <dbReference type="Proteomes" id="UP000261360"/>
    </source>
</evidence>
<protein>
    <submittedName>
        <fullName evidence="1">Uncharacterized protein</fullName>
    </submittedName>
</protein>
<accession>A0A3B4X7M8</accession>
<dbReference type="Ensembl" id="ENSSLDT00000008913.1">
    <property type="protein sequence ID" value="ENSSLDP00000008628.1"/>
    <property type="gene ID" value="ENSSLDG00000006851.1"/>
</dbReference>